<name>I9KVA3_9THEO</name>
<gene>
    <name evidence="2" type="ORF">ThesiDRAFT1_1962</name>
</gene>
<evidence type="ECO:0000313" key="2">
    <source>
        <dbReference type="EMBL" id="EIW00836.1"/>
    </source>
</evidence>
<dbReference type="AlphaFoldDB" id="I9KVA3"/>
<accession>I9KVA3</accession>
<evidence type="ECO:0000313" key="3">
    <source>
        <dbReference type="Proteomes" id="UP000005110"/>
    </source>
</evidence>
<dbReference type="PIRSF" id="PIRSF007510">
    <property type="entry name" value="UCP007510"/>
    <property type="match status" value="1"/>
</dbReference>
<keyword evidence="3" id="KW-1185">Reference proteome</keyword>
<dbReference type="Proteomes" id="UP000005110">
    <property type="component" value="Chromosome"/>
</dbReference>
<dbReference type="HAMAP" id="MF_00800">
    <property type="entry name" value="UPF0340"/>
    <property type="match status" value="1"/>
</dbReference>
<dbReference type="Gene3D" id="3.40.50.10360">
    <property type="entry name" value="Hypothetical protein TT1679"/>
    <property type="match status" value="1"/>
</dbReference>
<protein>
    <recommendedName>
        <fullName evidence="1">UPF0340 protein ThesiDRAFT1_1962</fullName>
    </recommendedName>
</protein>
<dbReference type="SUPFAM" id="SSF110710">
    <property type="entry name" value="TTHA0583/YokD-like"/>
    <property type="match status" value="1"/>
</dbReference>
<sequence>MSEGIYFEMCGIMIVKGSLGGIEMDLKEISKQAEEVIEELLDITNLKPGSLFVLGGSTSEILGKKVGTAGSLDVAKAVVDPILEALHKRGLYLAVQGCEHINRALLVEEEAQEKYGLEVVNVIPHEHAGGSIQTYAYQQFKNPVMVENLKGLGHAGLDIGLVLIGMHLRPVVVPVRLSRNKIGEATIVAARTRPKLIGGERARYKKL</sequence>
<dbReference type="InterPro" id="IPR006340">
    <property type="entry name" value="DUF436"/>
</dbReference>
<organism evidence="2 3">
    <name type="scientific">Thermoanaerobacter siderophilus SR4</name>
    <dbReference type="NCBI Taxonomy" id="880478"/>
    <lineage>
        <taxon>Bacteria</taxon>
        <taxon>Bacillati</taxon>
        <taxon>Bacillota</taxon>
        <taxon>Clostridia</taxon>
        <taxon>Thermoanaerobacterales</taxon>
        <taxon>Thermoanaerobacteraceae</taxon>
        <taxon>Thermoanaerobacter</taxon>
    </lineage>
</organism>
<dbReference type="Pfam" id="PF04260">
    <property type="entry name" value="DUF436"/>
    <property type="match status" value="1"/>
</dbReference>
<dbReference type="InterPro" id="IPR028345">
    <property type="entry name" value="Antibiotic_NAT-like"/>
</dbReference>
<dbReference type="HOGENOM" id="CLU_106658_0_0_9"/>
<evidence type="ECO:0000256" key="1">
    <source>
        <dbReference type="HAMAP-Rule" id="MF_00800"/>
    </source>
</evidence>
<dbReference type="EMBL" id="CM001486">
    <property type="protein sequence ID" value="EIW00836.1"/>
    <property type="molecule type" value="Genomic_DNA"/>
</dbReference>
<reference evidence="2 3" key="1">
    <citation type="submission" date="2012-02" db="EMBL/GenBank/DDBJ databases">
        <title>Improved High-Quality Draft sequence of Thermoanaerobacter siderophilus SR4.</title>
        <authorList>
            <consortium name="US DOE Joint Genome Institute"/>
            <person name="Lucas S."/>
            <person name="Han J."/>
            <person name="Lapidus A."/>
            <person name="Cheng J.-F."/>
            <person name="Goodwin L."/>
            <person name="Pitluck S."/>
            <person name="Peters L."/>
            <person name="Detter J.C."/>
            <person name="Han C."/>
            <person name="Tapia R."/>
            <person name="Land M."/>
            <person name="Hauser L."/>
            <person name="Kyrpides N."/>
            <person name="Ivanova N."/>
            <person name="Pagani I."/>
            <person name="Hemme C."/>
            <person name="Woyke T."/>
        </authorList>
    </citation>
    <scope>NUCLEOTIDE SEQUENCE [LARGE SCALE GENOMIC DNA]</scope>
    <source>
        <strain evidence="2 3">SR4</strain>
    </source>
</reference>
<dbReference type="NCBIfam" id="TIGR01440">
    <property type="entry name" value="TIGR01440 family protein"/>
    <property type="match status" value="1"/>
</dbReference>
<proteinExistence type="inferred from homology"/>
<dbReference type="PATRIC" id="fig|880478.3.peg.359"/>
<comment type="similarity">
    <text evidence="1">Belongs to the UPF0340 family.</text>
</comment>